<gene>
    <name evidence="10" type="ORF">SAMN05444126_10740</name>
</gene>
<evidence type="ECO:0000313" key="11">
    <source>
        <dbReference type="Proteomes" id="UP000199318"/>
    </source>
</evidence>
<dbReference type="FunFam" id="1.10.3720.10:FF:000006">
    <property type="entry name" value="Glutamate/aspartate ABC transporter, permease protein GltK"/>
    <property type="match status" value="1"/>
</dbReference>
<evidence type="ECO:0000256" key="1">
    <source>
        <dbReference type="ARBA" id="ARBA00004651"/>
    </source>
</evidence>
<dbReference type="InterPro" id="IPR035906">
    <property type="entry name" value="MetI-like_sf"/>
</dbReference>
<comment type="similarity">
    <text evidence="8">Belongs to the binding-protein-dependent transport system permease family.</text>
</comment>
<evidence type="ECO:0000313" key="10">
    <source>
        <dbReference type="EMBL" id="SER85338.1"/>
    </source>
</evidence>
<dbReference type="InterPro" id="IPR043429">
    <property type="entry name" value="ArtM/GltK/GlnP/TcyL/YhdX-like"/>
</dbReference>
<feature type="domain" description="ABC transmembrane type-1" evidence="9">
    <location>
        <begin position="26"/>
        <end position="214"/>
    </location>
</feature>
<evidence type="ECO:0000256" key="6">
    <source>
        <dbReference type="ARBA" id="ARBA00022989"/>
    </source>
</evidence>
<reference evidence="11" key="1">
    <citation type="submission" date="2016-10" db="EMBL/GenBank/DDBJ databases">
        <authorList>
            <person name="de Groot N.N."/>
        </authorList>
    </citation>
    <scope>NUCLEOTIDE SEQUENCE [LARGE SCALE GENOMIC DNA]</scope>
    <source>
        <strain evidence="11">10nlg</strain>
    </source>
</reference>
<accession>A0A1H9SKB3</accession>
<keyword evidence="2 8" id="KW-0813">Transport</keyword>
<comment type="subcellular location">
    <subcellularLocation>
        <location evidence="1 8">Cell membrane</location>
        <topology evidence="1 8">Multi-pass membrane protein</topology>
    </subcellularLocation>
</comment>
<dbReference type="NCBIfam" id="TIGR01726">
    <property type="entry name" value="HEQRo_perm_3TM"/>
    <property type="match status" value="1"/>
</dbReference>
<dbReference type="Pfam" id="PF00528">
    <property type="entry name" value="BPD_transp_1"/>
    <property type="match status" value="1"/>
</dbReference>
<feature type="transmembrane region" description="Helical" evidence="8">
    <location>
        <begin position="26"/>
        <end position="50"/>
    </location>
</feature>
<evidence type="ECO:0000256" key="7">
    <source>
        <dbReference type="ARBA" id="ARBA00023136"/>
    </source>
</evidence>
<evidence type="ECO:0000256" key="2">
    <source>
        <dbReference type="ARBA" id="ARBA00022448"/>
    </source>
</evidence>
<dbReference type="SUPFAM" id="SSF161098">
    <property type="entry name" value="MetI-like"/>
    <property type="match status" value="1"/>
</dbReference>
<dbReference type="PROSITE" id="PS50928">
    <property type="entry name" value="ABC_TM1"/>
    <property type="match status" value="1"/>
</dbReference>
<keyword evidence="4 8" id="KW-0812">Transmembrane</keyword>
<evidence type="ECO:0000256" key="3">
    <source>
        <dbReference type="ARBA" id="ARBA00022475"/>
    </source>
</evidence>
<dbReference type="AlphaFoldDB" id="A0A1H9SKB3"/>
<dbReference type="STRING" id="1464123.SAMN05444126_10740"/>
<dbReference type="PANTHER" id="PTHR30614">
    <property type="entry name" value="MEMBRANE COMPONENT OF AMINO ACID ABC TRANSPORTER"/>
    <property type="match status" value="1"/>
</dbReference>
<feature type="transmembrane region" description="Helical" evidence="8">
    <location>
        <begin position="192"/>
        <end position="213"/>
    </location>
</feature>
<dbReference type="OrthoDB" id="9805999at2"/>
<dbReference type="CDD" id="cd06261">
    <property type="entry name" value="TM_PBP2"/>
    <property type="match status" value="1"/>
</dbReference>
<proteinExistence type="inferred from homology"/>
<dbReference type="PANTHER" id="PTHR30614:SF0">
    <property type="entry name" value="L-CYSTINE TRANSPORT SYSTEM PERMEASE PROTEIN TCYL"/>
    <property type="match status" value="1"/>
</dbReference>
<dbReference type="GO" id="GO:0043190">
    <property type="term" value="C:ATP-binding cassette (ABC) transporter complex"/>
    <property type="evidence" value="ECO:0007669"/>
    <property type="project" value="InterPro"/>
</dbReference>
<dbReference type="EMBL" id="FOGV01000007">
    <property type="protein sequence ID" value="SER85338.1"/>
    <property type="molecule type" value="Genomic_DNA"/>
</dbReference>
<evidence type="ECO:0000256" key="8">
    <source>
        <dbReference type="RuleBase" id="RU363032"/>
    </source>
</evidence>
<dbReference type="GO" id="GO:0022857">
    <property type="term" value="F:transmembrane transporter activity"/>
    <property type="evidence" value="ECO:0007669"/>
    <property type="project" value="InterPro"/>
</dbReference>
<keyword evidence="11" id="KW-1185">Reference proteome</keyword>
<evidence type="ECO:0000259" key="9">
    <source>
        <dbReference type="PROSITE" id="PS50928"/>
    </source>
</evidence>
<dbReference type="Gene3D" id="1.10.3720.10">
    <property type="entry name" value="MetI-like"/>
    <property type="match status" value="1"/>
</dbReference>
<dbReference type="InterPro" id="IPR000515">
    <property type="entry name" value="MetI-like"/>
</dbReference>
<dbReference type="Proteomes" id="UP000199318">
    <property type="component" value="Unassembled WGS sequence"/>
</dbReference>
<organism evidence="10 11">
    <name type="scientific">Salisediminibacterium halotolerans</name>
    <dbReference type="NCBI Taxonomy" id="517425"/>
    <lineage>
        <taxon>Bacteria</taxon>
        <taxon>Bacillati</taxon>
        <taxon>Bacillota</taxon>
        <taxon>Bacilli</taxon>
        <taxon>Bacillales</taxon>
        <taxon>Bacillaceae</taxon>
        <taxon>Salisediminibacterium</taxon>
    </lineage>
</organism>
<comment type="caution">
    <text evidence="10">The sequence shown here is derived from an EMBL/GenBank/DDBJ whole genome shotgun (WGS) entry which is preliminary data.</text>
</comment>
<sequence>MTGVQWEYIFDFQLAIDSLPFIMQGIWYTLFISIVSMALGLAMSLFLALARSSHRFYFRWPARVYISFMRGVPILIILFLLYFGFPYINIEFNAVTAAVIGFSFNSAAYMAEINRSAIAAVPKGQWESARSLGFTYPLMMRRIVLPQAFRIALPPLTNVGLDLIKASSLAAMISVPEIFQMARTVAGRELDYMTMFILVALIYWAICSVMTLLQNYLEHRYKKYGEI</sequence>
<keyword evidence="3" id="KW-1003">Cell membrane</keyword>
<dbReference type="InterPro" id="IPR010065">
    <property type="entry name" value="AA_ABC_transptr_permease_3TM"/>
</dbReference>
<name>A0A1H9SKB3_9BACI</name>
<dbReference type="RefSeq" id="WP_093072467.1">
    <property type="nucleotide sequence ID" value="NZ_FOGV01000007.1"/>
</dbReference>
<keyword evidence="5" id="KW-0029">Amino-acid transport</keyword>
<feature type="transmembrane region" description="Helical" evidence="8">
    <location>
        <begin position="62"/>
        <end position="85"/>
    </location>
</feature>
<protein>
    <submittedName>
        <fullName evidence="10">Cystine transport system permease protein</fullName>
    </submittedName>
</protein>
<evidence type="ECO:0000256" key="4">
    <source>
        <dbReference type="ARBA" id="ARBA00022692"/>
    </source>
</evidence>
<keyword evidence="6 8" id="KW-1133">Transmembrane helix</keyword>
<dbReference type="GO" id="GO:0006865">
    <property type="term" value="P:amino acid transport"/>
    <property type="evidence" value="ECO:0007669"/>
    <property type="project" value="UniProtKB-KW"/>
</dbReference>
<keyword evidence="7 8" id="KW-0472">Membrane</keyword>
<evidence type="ECO:0000256" key="5">
    <source>
        <dbReference type="ARBA" id="ARBA00022970"/>
    </source>
</evidence>